<sequence length="346" mass="37958">MKVLVTGASGFLGGRLARRLVDDGEHDVSILVRRSSSLADLDDTSAMRIVYGDLNDPESLALATRGIDVVVHSAARVDERGVRAQFERENVEATRVLLRAARENGARRFVFVSSPSAVMDRDGGDLIGIDESTPYPTRFLNLYSETKAAAEQAVLAANVDDFVTCALRPRAIWGPGDRSGPIVKLLGRARSGRLPNLSGGRDVYASLCHVDNIVDACVKAAASDRVGGRAYFVADAEVTNIWPYMAEVTRDFGFEMPDRTPDLRVVTALVRVLDQVWKIPYLATRWSPPLSMYVLALMSRSATFDTSAAARDFDYRPVVDRDRGMAAFRAWVEEQGGLAELTRHHA</sequence>
<keyword evidence="3" id="KW-1185">Reference proteome</keyword>
<dbReference type="Proteomes" id="UP001597286">
    <property type="component" value="Unassembled WGS sequence"/>
</dbReference>
<dbReference type="InterPro" id="IPR051783">
    <property type="entry name" value="NAD(P)-dependent_oxidoreduct"/>
</dbReference>
<reference evidence="3" key="1">
    <citation type="journal article" date="2019" name="Int. J. Syst. Evol. Microbiol.">
        <title>The Global Catalogue of Microorganisms (GCM) 10K type strain sequencing project: providing services to taxonomists for standard genome sequencing and annotation.</title>
        <authorList>
            <consortium name="The Broad Institute Genomics Platform"/>
            <consortium name="The Broad Institute Genome Sequencing Center for Infectious Disease"/>
            <person name="Wu L."/>
            <person name="Ma J."/>
        </authorList>
    </citation>
    <scope>NUCLEOTIDE SEQUENCE [LARGE SCALE GENOMIC DNA]</scope>
    <source>
        <strain evidence="3">DT72</strain>
    </source>
</reference>
<feature type="domain" description="3-beta hydroxysteroid dehydrogenase/isomerase" evidence="1">
    <location>
        <begin position="4"/>
        <end position="260"/>
    </location>
</feature>
<dbReference type="EMBL" id="JBHUFB010000009">
    <property type="protein sequence ID" value="MFD1812582.1"/>
    <property type="molecule type" value="Genomic_DNA"/>
</dbReference>
<dbReference type="Pfam" id="PF01073">
    <property type="entry name" value="3Beta_HSD"/>
    <property type="match status" value="1"/>
</dbReference>
<dbReference type="InterPro" id="IPR002225">
    <property type="entry name" value="3Beta_OHSteriod_DH/Estase"/>
</dbReference>
<gene>
    <name evidence="2" type="ORF">ACFSJG_10180</name>
</gene>
<dbReference type="SUPFAM" id="SSF51735">
    <property type="entry name" value="NAD(P)-binding Rossmann-fold domains"/>
    <property type="match status" value="1"/>
</dbReference>
<evidence type="ECO:0000313" key="3">
    <source>
        <dbReference type="Proteomes" id="UP001597286"/>
    </source>
</evidence>
<organism evidence="2 3">
    <name type="scientific">Rhodococcus gannanensis</name>
    <dbReference type="NCBI Taxonomy" id="1960308"/>
    <lineage>
        <taxon>Bacteria</taxon>
        <taxon>Bacillati</taxon>
        <taxon>Actinomycetota</taxon>
        <taxon>Actinomycetes</taxon>
        <taxon>Mycobacteriales</taxon>
        <taxon>Nocardiaceae</taxon>
        <taxon>Rhodococcus</taxon>
    </lineage>
</organism>
<dbReference type="Gene3D" id="3.40.50.720">
    <property type="entry name" value="NAD(P)-binding Rossmann-like Domain"/>
    <property type="match status" value="1"/>
</dbReference>
<dbReference type="PANTHER" id="PTHR48079">
    <property type="entry name" value="PROTEIN YEEZ"/>
    <property type="match status" value="1"/>
</dbReference>
<dbReference type="PANTHER" id="PTHR48079:SF6">
    <property type="entry name" value="NAD(P)-BINDING DOMAIN-CONTAINING PROTEIN-RELATED"/>
    <property type="match status" value="1"/>
</dbReference>
<evidence type="ECO:0000259" key="1">
    <source>
        <dbReference type="Pfam" id="PF01073"/>
    </source>
</evidence>
<protein>
    <submittedName>
        <fullName evidence="2">NAD-dependent epimerase/dehydratase family protein</fullName>
    </submittedName>
</protein>
<dbReference type="RefSeq" id="WP_378485081.1">
    <property type="nucleotide sequence ID" value="NZ_JBHUFB010000009.1"/>
</dbReference>
<comment type="caution">
    <text evidence="2">The sequence shown here is derived from an EMBL/GenBank/DDBJ whole genome shotgun (WGS) entry which is preliminary data.</text>
</comment>
<evidence type="ECO:0000313" key="2">
    <source>
        <dbReference type="EMBL" id="MFD1812582.1"/>
    </source>
</evidence>
<name>A0ABW4P266_9NOCA</name>
<accession>A0ABW4P266</accession>
<proteinExistence type="predicted"/>
<dbReference type="InterPro" id="IPR036291">
    <property type="entry name" value="NAD(P)-bd_dom_sf"/>
</dbReference>